<reference evidence="4" key="1">
    <citation type="submission" date="2022-11" db="UniProtKB">
        <authorList>
            <consortium name="WormBaseParasite"/>
        </authorList>
    </citation>
    <scope>IDENTIFICATION</scope>
</reference>
<dbReference type="AlphaFoldDB" id="A0A914E9V1"/>
<feature type="transmembrane region" description="Helical" evidence="2">
    <location>
        <begin position="52"/>
        <end position="74"/>
    </location>
</feature>
<dbReference type="Proteomes" id="UP000887540">
    <property type="component" value="Unplaced"/>
</dbReference>
<evidence type="ECO:0000313" key="4">
    <source>
        <dbReference type="WBParaSite" id="ACRNAN_scaffold6354.g19317.t1"/>
    </source>
</evidence>
<sequence length="179" mass="20840">MNSSGPNSSMKMNNTSVKSNSQRRYSGRITRPRSNSRIYSPGHKENRKWIRLLTACGYIFFVSSPAVFLSYYYIVVWDPTYIEKHHHYNLSNRKIALEPKSATRLRREFEESLNENDVPFRRLPVDNIVSTSESCHCQCPTISPHRNSLKIGLKEILKPKEIAIPHIQDTIRRLPTEHN</sequence>
<dbReference type="PANTHER" id="PTHR34929">
    <property type="entry name" value="ZGC:153157"/>
    <property type="match status" value="1"/>
</dbReference>
<feature type="region of interest" description="Disordered" evidence="1">
    <location>
        <begin position="1"/>
        <end position="40"/>
    </location>
</feature>
<accession>A0A914E9V1</accession>
<proteinExistence type="predicted"/>
<dbReference type="PANTHER" id="PTHR34929:SF1">
    <property type="entry name" value="INAF MOTIF CONTAINING 2"/>
    <property type="match status" value="1"/>
</dbReference>
<keyword evidence="2" id="KW-0472">Membrane</keyword>
<keyword evidence="2" id="KW-1133">Transmembrane helix</keyword>
<protein>
    <submittedName>
        <fullName evidence="4">Transmembrane protein</fullName>
    </submittedName>
</protein>
<name>A0A914E9V1_9BILA</name>
<dbReference type="WBParaSite" id="ACRNAN_scaffold6354.g19317.t1">
    <property type="protein sequence ID" value="ACRNAN_scaffold6354.g19317.t1"/>
    <property type="gene ID" value="ACRNAN_scaffold6354.g19317"/>
</dbReference>
<dbReference type="InterPro" id="IPR029162">
    <property type="entry name" value="InaF-motif"/>
</dbReference>
<evidence type="ECO:0000256" key="2">
    <source>
        <dbReference type="SAM" id="Phobius"/>
    </source>
</evidence>
<organism evidence="3 4">
    <name type="scientific">Acrobeloides nanus</name>
    <dbReference type="NCBI Taxonomy" id="290746"/>
    <lineage>
        <taxon>Eukaryota</taxon>
        <taxon>Metazoa</taxon>
        <taxon>Ecdysozoa</taxon>
        <taxon>Nematoda</taxon>
        <taxon>Chromadorea</taxon>
        <taxon>Rhabditida</taxon>
        <taxon>Tylenchina</taxon>
        <taxon>Cephalobomorpha</taxon>
        <taxon>Cephaloboidea</taxon>
        <taxon>Cephalobidae</taxon>
        <taxon>Acrobeloides</taxon>
    </lineage>
</organism>
<evidence type="ECO:0000313" key="3">
    <source>
        <dbReference type="Proteomes" id="UP000887540"/>
    </source>
</evidence>
<keyword evidence="3" id="KW-1185">Reference proteome</keyword>
<evidence type="ECO:0000256" key="1">
    <source>
        <dbReference type="SAM" id="MobiDB-lite"/>
    </source>
</evidence>
<keyword evidence="2" id="KW-0812">Transmembrane</keyword>
<dbReference type="Pfam" id="PF15018">
    <property type="entry name" value="InaF-motif"/>
    <property type="match status" value="1"/>
</dbReference>
<feature type="compositionally biased region" description="Polar residues" evidence="1">
    <location>
        <begin position="1"/>
        <end position="24"/>
    </location>
</feature>